<protein>
    <submittedName>
        <fullName evidence="3">Transposase family protein</fullName>
    </submittedName>
</protein>
<dbReference type="SUPFAM" id="SSF53098">
    <property type="entry name" value="Ribonuclease H-like"/>
    <property type="match status" value="1"/>
</dbReference>
<keyword evidence="1" id="KW-0472">Membrane</keyword>
<name>K9TCF0_9CYAN</name>
<dbReference type="OrthoDB" id="468082at2"/>
<sequence>MLPTFYQTFLSEQLNHSDWLMVKTLVWLLQLHKTVKIERLAACFPLAIKIESRRRRIQRFLVSTSLSVPLLWFPLIQILIHRYFPKNKPIYLALDRTSWKQNNLFMGSVIYQKRAWPVYWTFIDHTGASNLARQKALLTPIIRLLNGYKIIVVGDREFHSVELAKWIQSKKVYFALRQKCNTYIKQSRKKCEDFESLSNLGLQPGMKLYLPSVQFTKKKGFGRYALAAYWKRKYGANKSSEPWYILTNLPDLKSALKAYEMRMGIEAMFKDCKTGGYNLEGTGANQERLTRLVLLIALAYTASSIQAVPIKQQGVQSYVARLTETGRSQRRHSNFWIGLYGLNWIDSMEKLQELSIEFMKLHPDKQPFYRRGLRAMSLIQSTF</sequence>
<keyword evidence="1" id="KW-0812">Transmembrane</keyword>
<dbReference type="NCBIfam" id="NF033591">
    <property type="entry name" value="transpos_IS4_2"/>
    <property type="match status" value="1"/>
</dbReference>
<dbReference type="EMBL" id="CP003607">
    <property type="protein sequence ID" value="AFY79776.1"/>
    <property type="molecule type" value="Genomic_DNA"/>
</dbReference>
<keyword evidence="1" id="KW-1133">Transmembrane helix</keyword>
<dbReference type="AlphaFoldDB" id="K9TCF0"/>
<evidence type="ECO:0000259" key="2">
    <source>
        <dbReference type="Pfam" id="PF01609"/>
    </source>
</evidence>
<dbReference type="GO" id="GO:0003677">
    <property type="term" value="F:DNA binding"/>
    <property type="evidence" value="ECO:0007669"/>
    <property type="project" value="InterPro"/>
</dbReference>
<dbReference type="Pfam" id="PF01609">
    <property type="entry name" value="DDE_Tnp_1"/>
    <property type="match status" value="1"/>
</dbReference>
<dbReference type="RefSeq" id="WP_015146426.1">
    <property type="nucleotide sequence ID" value="NC_019693.1"/>
</dbReference>
<dbReference type="Proteomes" id="UP000010367">
    <property type="component" value="Chromosome"/>
</dbReference>
<evidence type="ECO:0000313" key="5">
    <source>
        <dbReference type="Proteomes" id="UP000010367"/>
    </source>
</evidence>
<dbReference type="eggNOG" id="COG3385">
    <property type="taxonomic scope" value="Bacteria"/>
</dbReference>
<evidence type="ECO:0000256" key="1">
    <source>
        <dbReference type="SAM" id="Phobius"/>
    </source>
</evidence>
<dbReference type="EMBL" id="CP003607">
    <property type="protein sequence ID" value="AFY80882.1"/>
    <property type="molecule type" value="Genomic_DNA"/>
</dbReference>
<organism evidence="3 5">
    <name type="scientific">Oscillatoria acuminata PCC 6304</name>
    <dbReference type="NCBI Taxonomy" id="56110"/>
    <lineage>
        <taxon>Bacteria</taxon>
        <taxon>Bacillati</taxon>
        <taxon>Cyanobacteriota</taxon>
        <taxon>Cyanophyceae</taxon>
        <taxon>Oscillatoriophycideae</taxon>
        <taxon>Oscillatoriales</taxon>
        <taxon>Oscillatoriaceae</taxon>
        <taxon>Oscillatoria</taxon>
    </lineage>
</organism>
<dbReference type="InParanoid" id="K9TCF0"/>
<proteinExistence type="predicted"/>
<dbReference type="InterPro" id="IPR002559">
    <property type="entry name" value="Transposase_11"/>
</dbReference>
<keyword evidence="5" id="KW-1185">Reference proteome</keyword>
<dbReference type="STRING" id="56110.Oscil6304_0016"/>
<dbReference type="InterPro" id="IPR047658">
    <property type="entry name" value="IS4-like_transpos"/>
</dbReference>
<feature type="transmembrane region" description="Helical" evidence="1">
    <location>
        <begin position="60"/>
        <end position="80"/>
    </location>
</feature>
<dbReference type="GO" id="GO:0006313">
    <property type="term" value="P:DNA transposition"/>
    <property type="evidence" value="ECO:0007669"/>
    <property type="project" value="InterPro"/>
</dbReference>
<dbReference type="KEGG" id="oac:Oscil6304_0016"/>
<evidence type="ECO:0000313" key="3">
    <source>
        <dbReference type="EMBL" id="AFY79776.1"/>
    </source>
</evidence>
<dbReference type="GO" id="GO:0004803">
    <property type="term" value="F:transposase activity"/>
    <property type="evidence" value="ECO:0007669"/>
    <property type="project" value="InterPro"/>
</dbReference>
<dbReference type="KEGG" id="oac:Oscil6304_1158"/>
<gene>
    <name evidence="3" type="ORF">Oscil6304_0016</name>
    <name evidence="4" type="ORF">Oscil6304_1158</name>
</gene>
<dbReference type="HOGENOM" id="CLU_060706_0_1_3"/>
<dbReference type="Gene3D" id="3.90.350.10">
    <property type="entry name" value="Transposase Inhibitor Protein From Tn5, Chain A, domain 1"/>
    <property type="match status" value="1"/>
</dbReference>
<reference evidence="3 5" key="1">
    <citation type="submission" date="2012-06" db="EMBL/GenBank/DDBJ databases">
        <title>Finished chromosome of genome of Oscillatoria acuminata PCC 6304.</title>
        <authorList>
            <consortium name="US DOE Joint Genome Institute"/>
            <person name="Gugger M."/>
            <person name="Coursin T."/>
            <person name="Rippka R."/>
            <person name="Tandeau De Marsac N."/>
            <person name="Huntemann M."/>
            <person name="Wei C.-L."/>
            <person name="Han J."/>
            <person name="Detter J.C."/>
            <person name="Han C."/>
            <person name="Tapia R."/>
            <person name="Davenport K."/>
            <person name="Daligault H."/>
            <person name="Erkkila T."/>
            <person name="Gu W."/>
            <person name="Munk A.C.C."/>
            <person name="Teshima H."/>
            <person name="Xu Y."/>
            <person name="Chain P."/>
            <person name="Chen A."/>
            <person name="Krypides N."/>
            <person name="Mavromatis K."/>
            <person name="Markowitz V."/>
            <person name="Szeto E."/>
            <person name="Ivanova N."/>
            <person name="Mikhailova N."/>
            <person name="Ovchinnikova G."/>
            <person name="Pagani I."/>
            <person name="Pati A."/>
            <person name="Goodwin L."/>
            <person name="Peters L."/>
            <person name="Pitluck S."/>
            <person name="Woyke T."/>
            <person name="Kerfeld C."/>
        </authorList>
    </citation>
    <scope>NUCLEOTIDE SEQUENCE [LARGE SCALE GENOMIC DNA]</scope>
    <source>
        <strain evidence="3 5">PCC 6304</strain>
    </source>
</reference>
<feature type="domain" description="Transposase IS4-like" evidence="2">
    <location>
        <begin position="134"/>
        <end position="301"/>
    </location>
</feature>
<accession>K9TCF0</accession>
<dbReference type="InterPro" id="IPR012337">
    <property type="entry name" value="RNaseH-like_sf"/>
</dbReference>
<evidence type="ECO:0000313" key="4">
    <source>
        <dbReference type="EMBL" id="AFY80882.1"/>
    </source>
</evidence>